<accession>A0A533QAR3</accession>
<evidence type="ECO:0000259" key="7">
    <source>
        <dbReference type="Pfam" id="PF03787"/>
    </source>
</evidence>
<comment type="caution">
    <text evidence="8">The sequence shown here is derived from an EMBL/GenBank/DDBJ whole genome shotgun (WGS) entry which is preliminary data.</text>
</comment>
<comment type="similarity">
    <text evidence="2">Belongs to the CRISPR-associated Csm5 family.</text>
</comment>
<proteinExistence type="inferred from homology"/>
<evidence type="ECO:0000256" key="5">
    <source>
        <dbReference type="ARBA" id="ARBA00023118"/>
    </source>
</evidence>
<comment type="function">
    <text evidence="1">This subunit might be involved in maturation of a crRNA intermediate to its mature form.</text>
</comment>
<evidence type="ECO:0000313" key="8">
    <source>
        <dbReference type="EMBL" id="TLD41752.1"/>
    </source>
</evidence>
<dbReference type="Proteomes" id="UP000319783">
    <property type="component" value="Unassembled WGS sequence"/>
</dbReference>
<dbReference type="InterPro" id="IPR010173">
    <property type="entry name" value="CRISPR-assoc_Csm5"/>
</dbReference>
<dbReference type="PANTHER" id="PTHR38007:SF1">
    <property type="entry name" value="CRISPR SYSTEM CMS PROTEIN CSM5"/>
    <property type="match status" value="1"/>
</dbReference>
<evidence type="ECO:0000256" key="1">
    <source>
        <dbReference type="ARBA" id="ARBA00003088"/>
    </source>
</evidence>
<gene>
    <name evidence="8" type="ORF">JETT_1977</name>
</gene>
<evidence type="ECO:0000256" key="6">
    <source>
        <dbReference type="ARBA" id="ARBA00031720"/>
    </source>
</evidence>
<dbReference type="GO" id="GO:0003723">
    <property type="term" value="F:RNA binding"/>
    <property type="evidence" value="ECO:0007669"/>
    <property type="project" value="UniProtKB-KW"/>
</dbReference>
<evidence type="ECO:0000256" key="4">
    <source>
        <dbReference type="ARBA" id="ARBA00022884"/>
    </source>
</evidence>
<organism evidence="8 9">
    <name type="scientific">Candidatus Jettenia ecosi</name>
    <dbReference type="NCBI Taxonomy" id="2494326"/>
    <lineage>
        <taxon>Bacteria</taxon>
        <taxon>Pseudomonadati</taxon>
        <taxon>Planctomycetota</taxon>
        <taxon>Candidatus Brocadiia</taxon>
        <taxon>Candidatus Brocadiales</taxon>
        <taxon>Candidatus Brocadiaceae</taxon>
        <taxon>Candidatus Jettenia</taxon>
    </lineage>
</organism>
<dbReference type="PANTHER" id="PTHR38007">
    <property type="entry name" value="CRISPR SYSTEM CMS PROTEIN CSM5"/>
    <property type="match status" value="1"/>
</dbReference>
<dbReference type="NCBIfam" id="TIGR01899">
    <property type="entry name" value="cas_TM1807_csm5"/>
    <property type="match status" value="1"/>
</dbReference>
<dbReference type="InterPro" id="IPR005537">
    <property type="entry name" value="RAMP_III_fam"/>
</dbReference>
<feature type="domain" description="CRISPR type III-associated protein" evidence="7">
    <location>
        <begin position="8"/>
        <end position="189"/>
    </location>
</feature>
<dbReference type="AlphaFoldDB" id="A0A533QAR3"/>
<keyword evidence="5" id="KW-0051">Antiviral defense</keyword>
<evidence type="ECO:0000313" key="9">
    <source>
        <dbReference type="Proteomes" id="UP000319783"/>
    </source>
</evidence>
<dbReference type="EMBL" id="SULG01000037">
    <property type="protein sequence ID" value="TLD41752.1"/>
    <property type="molecule type" value="Genomic_DNA"/>
</dbReference>
<sequence>MEKPLKVKLHILSPVHIGCDDVYEPTSFVIDERTNTLIEFEPMDFVKTLNYEQKNELIKVYSDDNLLSIFKFIKRAYKSAIGGRKVSISSGLSAHYKKVLAIASYDKKTVIQQFTINKTTYNPQNNIPYIPGSSIKGSMRTAYLSKLAKDRNITGRTDKAKDLEHDLLYGSFDKDPFRMVKVSDFMPAGDVKVKIIYAVNRKKRNGVVSTMADNGPPQILEIIQSDSIFEGIINIQQPEKIAGIARTIRKEEFLKSMNAFYMPLFEGENKVTKEINAGSIVGNRINEKFKHKLGLTAFILRIGRHSGAESVTVEGNRYIKIIQKNRQPPKFLNHATTFWLASESSKPNTNSGLVPFGWVVMEIL</sequence>
<dbReference type="Pfam" id="PF03787">
    <property type="entry name" value="RAMPs"/>
    <property type="match status" value="1"/>
</dbReference>
<reference evidence="8 9" key="1">
    <citation type="submission" date="2019-04" db="EMBL/GenBank/DDBJ databases">
        <title>Genome of a novel bacterium Candidatus Jettenia ecosi reconstructed from metagenome of an anammox bioreactor.</title>
        <authorList>
            <person name="Mardanov A.V."/>
            <person name="Beletsky A.V."/>
            <person name="Ravin N.V."/>
            <person name="Botchkova E.A."/>
            <person name="Litti Y.V."/>
            <person name="Nozhevnikova A.N."/>
        </authorList>
    </citation>
    <scope>NUCLEOTIDE SEQUENCE [LARGE SCALE GENOMIC DNA]</scope>
    <source>
        <strain evidence="8">J2</strain>
    </source>
</reference>
<protein>
    <recommendedName>
        <fullName evidence="3">CRISPR system Cms protein Csm5</fullName>
    </recommendedName>
    <alternativeName>
        <fullName evidence="6">CRISPR type III A-associated protein Csm5</fullName>
    </alternativeName>
</protein>
<evidence type="ECO:0000256" key="3">
    <source>
        <dbReference type="ARBA" id="ARBA00016113"/>
    </source>
</evidence>
<keyword evidence="4" id="KW-0694">RNA-binding</keyword>
<dbReference type="GO" id="GO:0051607">
    <property type="term" value="P:defense response to virus"/>
    <property type="evidence" value="ECO:0007669"/>
    <property type="project" value="UniProtKB-KW"/>
</dbReference>
<name>A0A533QAR3_9BACT</name>
<evidence type="ECO:0000256" key="2">
    <source>
        <dbReference type="ARBA" id="ARBA00006680"/>
    </source>
</evidence>